<keyword evidence="2" id="KW-0732">Signal</keyword>
<name>A0A168SCQ2_ABSGL</name>
<dbReference type="InParanoid" id="A0A168SCQ2"/>
<keyword evidence="4" id="KW-1185">Reference proteome</keyword>
<evidence type="ECO:0000256" key="2">
    <source>
        <dbReference type="SAM" id="SignalP"/>
    </source>
</evidence>
<dbReference type="EMBL" id="LT554889">
    <property type="protein sequence ID" value="SAM08239.1"/>
    <property type="molecule type" value="Genomic_DNA"/>
</dbReference>
<feature type="signal peptide" evidence="2">
    <location>
        <begin position="1"/>
        <end position="26"/>
    </location>
</feature>
<gene>
    <name evidence="3" type="primary">ABSGL_13901.1 scaffold 14340</name>
</gene>
<dbReference type="OMA" id="ESKCANE"/>
<dbReference type="AlphaFoldDB" id="A0A168SCQ2"/>
<dbReference type="STRING" id="4829.A0A168SCQ2"/>
<organism evidence="3">
    <name type="scientific">Absidia glauca</name>
    <name type="common">Pin mould</name>
    <dbReference type="NCBI Taxonomy" id="4829"/>
    <lineage>
        <taxon>Eukaryota</taxon>
        <taxon>Fungi</taxon>
        <taxon>Fungi incertae sedis</taxon>
        <taxon>Mucoromycota</taxon>
        <taxon>Mucoromycotina</taxon>
        <taxon>Mucoromycetes</taxon>
        <taxon>Mucorales</taxon>
        <taxon>Cunninghamellaceae</taxon>
        <taxon>Absidia</taxon>
    </lineage>
</organism>
<reference evidence="3" key="1">
    <citation type="submission" date="2016-04" db="EMBL/GenBank/DDBJ databases">
        <authorList>
            <person name="Evans L.H."/>
            <person name="Alamgir A."/>
            <person name="Owens N."/>
            <person name="Weber N.D."/>
            <person name="Virtaneva K."/>
            <person name="Barbian K."/>
            <person name="Babar A."/>
            <person name="Rosenke K."/>
        </authorList>
    </citation>
    <scope>NUCLEOTIDE SEQUENCE [LARGE SCALE GENOMIC DNA]</scope>
    <source>
        <strain evidence="3">CBS 101.48</strain>
    </source>
</reference>
<feature type="compositionally biased region" description="Low complexity" evidence="1">
    <location>
        <begin position="59"/>
        <end position="77"/>
    </location>
</feature>
<protein>
    <recommendedName>
        <fullName evidence="5">Peptidase metallopeptidase domain-containing protein</fullName>
    </recommendedName>
</protein>
<evidence type="ECO:0000313" key="4">
    <source>
        <dbReference type="Proteomes" id="UP000078561"/>
    </source>
</evidence>
<feature type="region of interest" description="Disordered" evidence="1">
    <location>
        <begin position="59"/>
        <end position="81"/>
    </location>
</feature>
<sequence length="597" mass="66164">MKRALYHLHVLVLLLSIFIVHSTIHAKDDNDVTSIHHLIQPREPADDFTITATTTTTTTTTTSTATHASNSTKTNATQTHTPWVPLKPATPLHYNQSVVNRTATPTIAYQLNCKVDDPFCIKVENGIKQAISEFSKVVDIKTNINIQVSYYSFCTTGCSNTSYGFGIPSSQFILPFNEGPDLNHVYPQALAKQYVHSFNTSSVWSASDVTIELNHDAYMQSVDYEKASSLGWNGTGVPPTGRFWFVNDTSYNNTSIEKDQVDFRYVFLHELLHGLGFLSSWAAYFWSSSSPFRQLVENVVDDDNLKMITPGMYWFVDDNYGPTYITGFQSTMIFDKYLVSYDSSSDQPPMNLSQLGFSMQDFCRQDTDSFILNFVSSFRVSSQAVGATNLWNAMIEPGTLFFNFSAPAVSNSTYLTDAYLNQTYHNMTLLTGAAILDTQLEQFDQDTNRPGAAISHVDDIYSSTVDFLMAKGFISGKSLEDITQEMYQNIPVIYYNVTSHNNSIITKTYASPIGPGILRILDSMGYSTALTNTSYVAMGVQTAKFRSPCDDINDNGPVQSSTTEPSVASGDGGLVLSPNYCFSGIVLALMLALLHLD</sequence>
<dbReference type="Proteomes" id="UP000078561">
    <property type="component" value="Unassembled WGS sequence"/>
</dbReference>
<evidence type="ECO:0000313" key="3">
    <source>
        <dbReference type="EMBL" id="SAM08239.1"/>
    </source>
</evidence>
<dbReference type="OrthoDB" id="73465at2759"/>
<accession>A0A168SCQ2</accession>
<evidence type="ECO:0008006" key="5">
    <source>
        <dbReference type="Google" id="ProtNLM"/>
    </source>
</evidence>
<feature type="chain" id="PRO_5007900213" description="Peptidase metallopeptidase domain-containing protein" evidence="2">
    <location>
        <begin position="27"/>
        <end position="597"/>
    </location>
</feature>
<proteinExistence type="predicted"/>
<evidence type="ECO:0000256" key="1">
    <source>
        <dbReference type="SAM" id="MobiDB-lite"/>
    </source>
</evidence>